<protein>
    <recommendedName>
        <fullName evidence="3">Resolvase, N terminal domain</fullName>
    </recommendedName>
</protein>
<gene>
    <name evidence="1" type="ORF">ACFOWZ_09070</name>
</gene>
<accession>A0ABV8BRP6</accession>
<proteinExistence type="predicted"/>
<dbReference type="RefSeq" id="WP_382371062.1">
    <property type="nucleotide sequence ID" value="NZ_JBHRZI010000011.1"/>
</dbReference>
<evidence type="ECO:0000313" key="2">
    <source>
        <dbReference type="Proteomes" id="UP001595690"/>
    </source>
</evidence>
<sequence length="95" mass="10619">MLSPEDVDLVANIRKIADLMPGVAFDIVMETLSPEREHEFGQILVALGELLARRAERRGFSGKTVEHDQRKNLSTHLDCIALEPGAVISDKPRRK</sequence>
<evidence type="ECO:0008006" key="3">
    <source>
        <dbReference type="Google" id="ProtNLM"/>
    </source>
</evidence>
<organism evidence="1 2">
    <name type="scientific">Lentzea rhizosphaerae</name>
    <dbReference type="NCBI Taxonomy" id="2041025"/>
    <lineage>
        <taxon>Bacteria</taxon>
        <taxon>Bacillati</taxon>
        <taxon>Actinomycetota</taxon>
        <taxon>Actinomycetes</taxon>
        <taxon>Pseudonocardiales</taxon>
        <taxon>Pseudonocardiaceae</taxon>
        <taxon>Lentzea</taxon>
    </lineage>
</organism>
<reference evidence="2" key="1">
    <citation type="journal article" date="2019" name="Int. J. Syst. Evol. Microbiol.">
        <title>The Global Catalogue of Microorganisms (GCM) 10K type strain sequencing project: providing services to taxonomists for standard genome sequencing and annotation.</title>
        <authorList>
            <consortium name="The Broad Institute Genomics Platform"/>
            <consortium name="The Broad Institute Genome Sequencing Center for Infectious Disease"/>
            <person name="Wu L."/>
            <person name="Ma J."/>
        </authorList>
    </citation>
    <scope>NUCLEOTIDE SEQUENCE [LARGE SCALE GENOMIC DNA]</scope>
    <source>
        <strain evidence="2">CGMCC 4.7405</strain>
    </source>
</reference>
<comment type="caution">
    <text evidence="1">The sequence shown here is derived from an EMBL/GenBank/DDBJ whole genome shotgun (WGS) entry which is preliminary data.</text>
</comment>
<keyword evidence="2" id="KW-1185">Reference proteome</keyword>
<name>A0ABV8BRP6_9PSEU</name>
<evidence type="ECO:0000313" key="1">
    <source>
        <dbReference type="EMBL" id="MFC3891627.1"/>
    </source>
</evidence>
<dbReference type="EMBL" id="JBHRZI010000011">
    <property type="protein sequence ID" value="MFC3891627.1"/>
    <property type="molecule type" value="Genomic_DNA"/>
</dbReference>
<dbReference type="Proteomes" id="UP001595690">
    <property type="component" value="Unassembled WGS sequence"/>
</dbReference>